<reference evidence="2" key="1">
    <citation type="journal article" date="2014" name="Int. J. Syst. Evol. Microbiol.">
        <title>Complete genome sequence of Corynebacterium casei LMG S-19264T (=DSM 44701T), isolated from a smear-ripened cheese.</title>
        <authorList>
            <consortium name="US DOE Joint Genome Institute (JGI-PGF)"/>
            <person name="Walter F."/>
            <person name="Albersmeier A."/>
            <person name="Kalinowski J."/>
            <person name="Ruckert C."/>
        </authorList>
    </citation>
    <scope>NUCLEOTIDE SEQUENCE</scope>
    <source>
        <strain evidence="2">JCM 14719</strain>
    </source>
</reference>
<dbReference type="RefSeq" id="WP_054669054.1">
    <property type="nucleotide sequence ID" value="NZ_BMOF01000036.1"/>
</dbReference>
<name>A0A8J3B9S0_9BACI</name>
<dbReference type="EMBL" id="BMOF01000036">
    <property type="protein sequence ID" value="GGK03429.1"/>
    <property type="molecule type" value="Genomic_DNA"/>
</dbReference>
<evidence type="ECO:0000313" key="2">
    <source>
        <dbReference type="EMBL" id="GGK03429.1"/>
    </source>
</evidence>
<keyword evidence="3" id="KW-1185">Reference proteome</keyword>
<comment type="caution">
    <text evidence="2">The sequence shown here is derived from an EMBL/GenBank/DDBJ whole genome shotgun (WGS) entry which is preliminary data.</text>
</comment>
<dbReference type="Pfam" id="PF01522">
    <property type="entry name" value="Polysacc_deac_1"/>
    <property type="match status" value="1"/>
</dbReference>
<dbReference type="InterPro" id="IPR050248">
    <property type="entry name" value="Polysacc_deacetylase_ArnD"/>
</dbReference>
<gene>
    <name evidence="2" type="ORF">GCM10007043_16930</name>
</gene>
<dbReference type="Gene3D" id="3.20.20.370">
    <property type="entry name" value="Glycoside hydrolase/deacetylase"/>
    <property type="match status" value="1"/>
</dbReference>
<dbReference type="PROSITE" id="PS51677">
    <property type="entry name" value="NODB"/>
    <property type="match status" value="1"/>
</dbReference>
<reference evidence="2" key="2">
    <citation type="submission" date="2020-09" db="EMBL/GenBank/DDBJ databases">
        <authorList>
            <person name="Sun Q."/>
            <person name="Ohkuma M."/>
        </authorList>
    </citation>
    <scope>NUCLEOTIDE SEQUENCE</scope>
    <source>
        <strain evidence="2">JCM 14719</strain>
    </source>
</reference>
<accession>A0A8J3B9S0</accession>
<feature type="domain" description="NodB homology" evidence="1">
    <location>
        <begin position="18"/>
        <end position="116"/>
    </location>
</feature>
<dbReference type="AlphaFoldDB" id="A0A8J3B9S0"/>
<dbReference type="CDD" id="cd10917">
    <property type="entry name" value="CE4_NodB_like_6s_7s"/>
    <property type="match status" value="1"/>
</dbReference>
<dbReference type="PANTHER" id="PTHR10587">
    <property type="entry name" value="GLYCOSYL TRANSFERASE-RELATED"/>
    <property type="match status" value="1"/>
</dbReference>
<dbReference type="Proteomes" id="UP000637720">
    <property type="component" value="Unassembled WGS sequence"/>
</dbReference>
<protein>
    <recommendedName>
        <fullName evidence="1">NodB homology domain-containing protein</fullName>
    </recommendedName>
</protein>
<dbReference type="GO" id="GO:0005975">
    <property type="term" value="P:carbohydrate metabolic process"/>
    <property type="evidence" value="ECO:0007669"/>
    <property type="project" value="InterPro"/>
</dbReference>
<organism evidence="2 3">
    <name type="scientific">Calditerricola satsumensis</name>
    <dbReference type="NCBI Taxonomy" id="373054"/>
    <lineage>
        <taxon>Bacteria</taxon>
        <taxon>Bacillati</taxon>
        <taxon>Bacillota</taxon>
        <taxon>Bacilli</taxon>
        <taxon>Bacillales</taxon>
        <taxon>Bacillaceae</taxon>
        <taxon>Calditerricola</taxon>
    </lineage>
</organism>
<dbReference type="InterPro" id="IPR002509">
    <property type="entry name" value="NODB_dom"/>
</dbReference>
<proteinExistence type="predicted"/>
<sequence length="116" mass="13372">MRRKYPDDFVLNGPSRKRQVALSFDDGPDLTFTPRILDVLREHGVKATFFVVGNRVAAHPDVVKRMVREGHVVANHSWDHPNLAKMSPEKVRMQLVRAEDVIFRVAGYRPKLFRPP</sequence>
<evidence type="ECO:0000313" key="3">
    <source>
        <dbReference type="Proteomes" id="UP000637720"/>
    </source>
</evidence>
<dbReference type="SUPFAM" id="SSF88713">
    <property type="entry name" value="Glycoside hydrolase/deacetylase"/>
    <property type="match status" value="1"/>
</dbReference>
<evidence type="ECO:0000259" key="1">
    <source>
        <dbReference type="PROSITE" id="PS51677"/>
    </source>
</evidence>
<dbReference type="GO" id="GO:0016810">
    <property type="term" value="F:hydrolase activity, acting on carbon-nitrogen (but not peptide) bonds"/>
    <property type="evidence" value="ECO:0007669"/>
    <property type="project" value="InterPro"/>
</dbReference>
<dbReference type="InterPro" id="IPR011330">
    <property type="entry name" value="Glyco_hydro/deAcase_b/a-brl"/>
</dbReference>